<evidence type="ECO:0000259" key="1">
    <source>
        <dbReference type="Pfam" id="PF02749"/>
    </source>
</evidence>
<protein>
    <recommendedName>
        <fullName evidence="1">Quinolinate phosphoribosyl transferase N-terminal domain-containing protein</fullName>
    </recommendedName>
</protein>
<dbReference type="GO" id="GO:0015630">
    <property type="term" value="C:microtubule cytoskeleton"/>
    <property type="evidence" value="ECO:0007669"/>
    <property type="project" value="TreeGrafter"/>
</dbReference>
<sequence>MVSNVISNGRWSKVCMFQKEVKLLGRSVEKLESTVDVLACKMDEWVTREPVISAISVRKDHQAGNIKVFCRCRPLNSEEIAIGASMAIAFELAKDGELMVTANGASKKVYKFDSVFSPQADQGNGKSITILVYHFNALIKLALSEDADDRGDITCLATVPIDMEVEAHFFAKVDDIIAGISLAEMIFNEVEWFKKDGDSVSKGTQFGKVSGKGPASTKDAPQVESSIAKRSALERGDILIDINDRFSRYFLSDIFSKERLTEDSSSISPLYSDGTGLSMNMENLDLKHWSFFQKLAQDELVRNDVSLMDQDHIGYSSPLTKVDEGSPGAYNFSQLMTDVNRFLDSQFFLVGNSVGTICTEEIQQEPSVSVLEYIEKV</sequence>
<organism evidence="2 3">
    <name type="scientific">Coptis chinensis</name>
    <dbReference type="NCBI Taxonomy" id="261450"/>
    <lineage>
        <taxon>Eukaryota</taxon>
        <taxon>Viridiplantae</taxon>
        <taxon>Streptophyta</taxon>
        <taxon>Embryophyta</taxon>
        <taxon>Tracheophyta</taxon>
        <taxon>Spermatophyta</taxon>
        <taxon>Magnoliopsida</taxon>
        <taxon>Ranunculales</taxon>
        <taxon>Ranunculaceae</taxon>
        <taxon>Coptidoideae</taxon>
        <taxon>Coptis</taxon>
    </lineage>
</organism>
<dbReference type="Gene3D" id="3.90.1170.20">
    <property type="entry name" value="Quinolinate phosphoribosyl transferase, N-terminal domain"/>
    <property type="match status" value="1"/>
</dbReference>
<dbReference type="InterPro" id="IPR022412">
    <property type="entry name" value="Quinolinate_PRibosylTrfase_N"/>
</dbReference>
<dbReference type="Proteomes" id="UP000631114">
    <property type="component" value="Unassembled WGS sequence"/>
</dbReference>
<dbReference type="PANTHER" id="PTHR47972:SF35">
    <property type="entry name" value="KINESIN-LIKE PROTEIN KIN-14Q"/>
    <property type="match status" value="1"/>
</dbReference>
<dbReference type="GO" id="GO:0008017">
    <property type="term" value="F:microtubule binding"/>
    <property type="evidence" value="ECO:0007669"/>
    <property type="project" value="TreeGrafter"/>
</dbReference>
<dbReference type="EMBL" id="JADFTS010000002">
    <property type="protein sequence ID" value="KAF9619041.1"/>
    <property type="molecule type" value="Genomic_DNA"/>
</dbReference>
<dbReference type="InterPro" id="IPR027417">
    <property type="entry name" value="P-loop_NTPase"/>
</dbReference>
<dbReference type="InterPro" id="IPR037128">
    <property type="entry name" value="Quinolinate_PRibosylTase_N_sf"/>
</dbReference>
<dbReference type="InterPro" id="IPR036961">
    <property type="entry name" value="Kinesin_motor_dom_sf"/>
</dbReference>
<name>A0A835IJQ4_9MAGN</name>
<proteinExistence type="predicted"/>
<evidence type="ECO:0000313" key="3">
    <source>
        <dbReference type="Proteomes" id="UP000631114"/>
    </source>
</evidence>
<keyword evidence="3" id="KW-1185">Reference proteome</keyword>
<feature type="domain" description="Quinolinate phosphoribosyl transferase N-terminal" evidence="1">
    <location>
        <begin position="152"/>
        <end position="212"/>
    </location>
</feature>
<dbReference type="SUPFAM" id="SSF54675">
    <property type="entry name" value="Nicotinate/Quinolinate PRTase N-terminal domain-like"/>
    <property type="match status" value="1"/>
</dbReference>
<dbReference type="SUPFAM" id="SSF52540">
    <property type="entry name" value="P-loop containing nucleoside triphosphate hydrolases"/>
    <property type="match status" value="1"/>
</dbReference>
<dbReference type="GO" id="GO:0003777">
    <property type="term" value="F:microtubule motor activity"/>
    <property type="evidence" value="ECO:0007669"/>
    <property type="project" value="InterPro"/>
</dbReference>
<reference evidence="2 3" key="1">
    <citation type="submission" date="2020-10" db="EMBL/GenBank/DDBJ databases">
        <title>The Coptis chinensis genome and diversification of protoberbering-type alkaloids.</title>
        <authorList>
            <person name="Wang B."/>
            <person name="Shu S."/>
            <person name="Song C."/>
            <person name="Liu Y."/>
        </authorList>
    </citation>
    <scope>NUCLEOTIDE SEQUENCE [LARGE SCALE GENOMIC DNA]</scope>
    <source>
        <strain evidence="2">HL-2020</strain>
        <tissue evidence="2">Leaf</tissue>
    </source>
</reference>
<dbReference type="PANTHER" id="PTHR47972">
    <property type="entry name" value="KINESIN-LIKE PROTEIN KLP-3"/>
    <property type="match status" value="1"/>
</dbReference>
<dbReference type="Pfam" id="PF02749">
    <property type="entry name" value="QRPTase_N"/>
    <property type="match status" value="1"/>
</dbReference>
<comment type="caution">
    <text evidence="2">The sequence shown here is derived from an EMBL/GenBank/DDBJ whole genome shotgun (WGS) entry which is preliminary data.</text>
</comment>
<dbReference type="GO" id="GO:0007018">
    <property type="term" value="P:microtubule-based movement"/>
    <property type="evidence" value="ECO:0007669"/>
    <property type="project" value="InterPro"/>
</dbReference>
<dbReference type="AlphaFoldDB" id="A0A835IJQ4"/>
<dbReference type="GO" id="GO:0016763">
    <property type="term" value="F:pentosyltransferase activity"/>
    <property type="evidence" value="ECO:0007669"/>
    <property type="project" value="InterPro"/>
</dbReference>
<evidence type="ECO:0000313" key="2">
    <source>
        <dbReference type="EMBL" id="KAF9619041.1"/>
    </source>
</evidence>
<gene>
    <name evidence="2" type="ORF">IFM89_004399</name>
</gene>
<dbReference type="Gene3D" id="3.40.850.10">
    <property type="entry name" value="Kinesin motor domain"/>
    <property type="match status" value="1"/>
</dbReference>
<accession>A0A835IJQ4</accession>
<dbReference type="InterPro" id="IPR027640">
    <property type="entry name" value="Kinesin-like_fam"/>
</dbReference>